<feature type="compositionally biased region" description="Pro residues" evidence="5">
    <location>
        <begin position="512"/>
        <end position="523"/>
    </location>
</feature>
<dbReference type="PANTHER" id="PTHR42980">
    <property type="entry name" value="2-OXOISOVALERATE DEHYDROGENASE SUBUNIT BETA-RELATED"/>
    <property type="match status" value="1"/>
</dbReference>
<feature type="region of interest" description="Disordered" evidence="5">
    <location>
        <begin position="731"/>
        <end position="901"/>
    </location>
</feature>
<keyword evidence="6" id="KW-0812">Transmembrane</keyword>
<feature type="transmembrane region" description="Helical" evidence="6">
    <location>
        <begin position="1085"/>
        <end position="1105"/>
    </location>
</feature>
<evidence type="ECO:0000256" key="4">
    <source>
        <dbReference type="ARBA" id="ARBA00051764"/>
    </source>
</evidence>
<dbReference type="Pfam" id="PF02780">
    <property type="entry name" value="Transketolase_C"/>
    <property type="match status" value="1"/>
</dbReference>
<dbReference type="Gene3D" id="3.40.50.970">
    <property type="match status" value="1"/>
</dbReference>
<feature type="region of interest" description="Disordered" evidence="5">
    <location>
        <begin position="394"/>
        <end position="529"/>
    </location>
</feature>
<feature type="transmembrane region" description="Helical" evidence="6">
    <location>
        <begin position="1216"/>
        <end position="1235"/>
    </location>
</feature>
<dbReference type="Proteomes" id="UP000612055">
    <property type="component" value="Unassembled WGS sequence"/>
</dbReference>
<feature type="compositionally biased region" description="Gly residues" evidence="5">
    <location>
        <begin position="1277"/>
        <end position="1287"/>
    </location>
</feature>
<gene>
    <name evidence="8" type="ORF">HYH03_014907</name>
</gene>
<dbReference type="FunFam" id="3.40.50.970:FF:000001">
    <property type="entry name" value="Pyruvate dehydrogenase E1 beta subunit"/>
    <property type="match status" value="1"/>
</dbReference>
<comment type="catalytic activity">
    <reaction evidence="4">
        <text>N(6)-[(R)-lipoyl]-L-lysyl-[protein] + 3-methyl-2-oxobutanoate + H(+) = N(6)-[(R)-S(8)-2-methylpropanoyldihydrolipoyl]-L-lysyl-[protein] + CO2</text>
        <dbReference type="Rhea" id="RHEA:13457"/>
        <dbReference type="Rhea" id="RHEA-COMP:10474"/>
        <dbReference type="Rhea" id="RHEA-COMP:10497"/>
        <dbReference type="ChEBI" id="CHEBI:11851"/>
        <dbReference type="ChEBI" id="CHEBI:15378"/>
        <dbReference type="ChEBI" id="CHEBI:16526"/>
        <dbReference type="ChEBI" id="CHEBI:83099"/>
        <dbReference type="ChEBI" id="CHEBI:83142"/>
        <dbReference type="EC" id="1.2.4.4"/>
    </reaction>
    <physiologicalReaction direction="left-to-right" evidence="4">
        <dbReference type="Rhea" id="RHEA:13458"/>
    </physiologicalReaction>
</comment>
<dbReference type="SUPFAM" id="SSF52922">
    <property type="entry name" value="TK C-terminal domain-like"/>
    <property type="match status" value="1"/>
</dbReference>
<dbReference type="SUPFAM" id="SSF103473">
    <property type="entry name" value="MFS general substrate transporter"/>
    <property type="match status" value="1"/>
</dbReference>
<feature type="transmembrane region" description="Helical" evidence="6">
    <location>
        <begin position="705"/>
        <end position="726"/>
    </location>
</feature>
<feature type="transmembrane region" description="Helical" evidence="6">
    <location>
        <begin position="637"/>
        <end position="658"/>
    </location>
</feature>
<feature type="compositionally biased region" description="Gly residues" evidence="5">
    <location>
        <begin position="394"/>
        <end position="408"/>
    </location>
</feature>
<feature type="transmembrane region" description="Helical" evidence="6">
    <location>
        <begin position="610"/>
        <end position="631"/>
    </location>
</feature>
<comment type="caution">
    <text evidence="8">The sequence shown here is derived from an EMBL/GenBank/DDBJ whole genome shotgun (WGS) entry which is preliminary data.</text>
</comment>
<dbReference type="EC" id="1.2.4.4" evidence="2"/>
<dbReference type="EMBL" id="JAEHOE010000112">
    <property type="protein sequence ID" value="KAG2486460.1"/>
    <property type="molecule type" value="Genomic_DNA"/>
</dbReference>
<feature type="compositionally biased region" description="Pro residues" evidence="5">
    <location>
        <begin position="778"/>
        <end position="803"/>
    </location>
</feature>
<dbReference type="GO" id="GO:0009083">
    <property type="term" value="P:branched-chain amino acid catabolic process"/>
    <property type="evidence" value="ECO:0007669"/>
    <property type="project" value="TreeGrafter"/>
</dbReference>
<feature type="compositionally biased region" description="Low complexity" evidence="5">
    <location>
        <begin position="415"/>
        <end position="441"/>
    </location>
</feature>
<sequence>MLPALGELGSQGLRCLAKRLVLASTVSPGSSLAAGLSSVSGPALVQAAPSPAQPKPGFKRHNLCNAVNEALAIALETDDRSYVFGEDVSFGGVFRCTVGLMERFGRERVFNTPLSEQGIVGFGIGLASLGSTAVAEIQFADYVFPAFDQLVNEAAKYRYRSGGNFHCGGLTVRAPYGAVGHGGHYHSQSPEAFFTHVPGLRVVIPSSPAEAKGLLLASIRCPDPVVFLEPKLMYRTAVEDVPEGDYTLPLGSARVVVEGSDVTLVGWGQQVLVLQQAAAQLAEAEGVSCEVLDLRSLAPWDAEAVCASVSRTGRLVVAHEAPLTGGFGAEVAATVATRCFTRLESPPVRVAGADTPFPLVWEPLYLPGVERVVEAARAAPGAHCAAGAMRPAAAGGGAGGGLKPGGAGPQQQLHAAAPTPGAAPEGGSPYSAAAAEAALGPDWRGAGGDSGRALGTWTDSPAAGSGGSSPALPPAPSPPPRPPPPPPDDPAACPSLKRRSPSSHPHADPSAPAKPHPYPPKAPYPSKAPAASSSALAAFSVQRRRTVTLINLVSVMERMDEQIVPALSRPLGCSFRAGPHALGLITFARALVQALASPLGGLAGHYYDRVSVLFVGCAVWGFFCSAFAFARTVNQGIAAWAFNGVGLALIIPNSQSLIADYFTATRRGEAFGTLMLTGALGGMLGAVFATNLGSQAPLGVEGWRLAFLAVGAASFAIGACTLVYAVDPTRGGQGGGRDHHHPHTSHPPSDPDLRPLRLPPAASPPRGAQALPASPFNHPLPAPPALPAPLPPSPRTPRTPAAPPSDDEEGEGPEAEAQPLLGRRGARSRGRRPSSASAAASSAGAASRGSALPSPERPLLQHRGRPGRRGGGPEPHGWAPWGGGAGGGGGGGGGDPHGPFLAVGAEALSTEWEEAGGGDGEGLGGDAFIASSSSAASAAKPGRAGRLLVHPGPRAVLPPGPAPGAVSGCAVTGGGLRAAAEEAAAVLGPLGGMGEGRGGPPAPLTWRRVWRMISTPTFLIIIAQGIVGSTPWNALVFLTLYLQLLGFSDAAASALMALLLGGTAAGALVGGWLGDRVAERHPHHGRIALVQFSVGIGVPLTVVLMRCMPLEATGGAAVGYGLLLTLKGVLTSWAAPACNNPVFAEIVPPDLRNLVYAFDRSFEGAISALGAPLVGLAAERWFGFSGAVANEEACEHRTAMGGPPPDLARARALGDAMLMFMVLPWTLCAMLYTGLHWTYPMDRARALRPQVAEVFAGGGPDDRLPHDWENPQEGVPAGAGVGAGACSGGESRL</sequence>
<feature type="compositionally biased region" description="Low complexity" evidence="5">
    <location>
        <begin position="833"/>
        <end position="854"/>
    </location>
</feature>
<keyword evidence="6" id="KW-1133">Transmembrane helix</keyword>
<dbReference type="SUPFAM" id="SSF52518">
    <property type="entry name" value="Thiamin diphosphate-binding fold (THDP-binding)"/>
    <property type="match status" value="1"/>
</dbReference>
<feature type="region of interest" description="Disordered" evidence="5">
    <location>
        <begin position="1258"/>
        <end position="1293"/>
    </location>
</feature>
<comment type="cofactor">
    <cofactor evidence="1">
        <name>thiamine diphosphate</name>
        <dbReference type="ChEBI" id="CHEBI:58937"/>
    </cofactor>
</comment>
<evidence type="ECO:0000256" key="6">
    <source>
        <dbReference type="SAM" id="Phobius"/>
    </source>
</evidence>
<feature type="transmembrane region" description="Helical" evidence="6">
    <location>
        <begin position="1050"/>
        <end position="1073"/>
    </location>
</feature>
<evidence type="ECO:0000256" key="5">
    <source>
        <dbReference type="SAM" id="MobiDB-lite"/>
    </source>
</evidence>
<protein>
    <recommendedName>
        <fullName evidence="2">3-methyl-2-oxobutanoate dehydrogenase (2-methylpropanoyl-transferring)</fullName>
        <ecNumber evidence="2">1.2.4.4</ecNumber>
    </recommendedName>
</protein>
<reference evidence="8" key="1">
    <citation type="journal article" date="2020" name="bioRxiv">
        <title>Comparative genomics of Chlamydomonas.</title>
        <authorList>
            <person name="Craig R.J."/>
            <person name="Hasan A.R."/>
            <person name="Ness R.W."/>
            <person name="Keightley P.D."/>
        </authorList>
    </citation>
    <scope>NUCLEOTIDE SEQUENCE</scope>
    <source>
        <strain evidence="8">CCAP 11/70</strain>
    </source>
</reference>
<dbReference type="SMART" id="SM00861">
    <property type="entry name" value="Transket_pyr"/>
    <property type="match status" value="1"/>
</dbReference>
<feature type="compositionally biased region" description="Basic and acidic residues" evidence="5">
    <location>
        <begin position="1260"/>
        <end position="1269"/>
    </location>
</feature>
<evidence type="ECO:0000256" key="1">
    <source>
        <dbReference type="ARBA" id="ARBA00001964"/>
    </source>
</evidence>
<feature type="compositionally biased region" description="Gly residues" evidence="5">
    <location>
        <begin position="869"/>
        <end position="896"/>
    </location>
</feature>
<dbReference type="InterPro" id="IPR036259">
    <property type="entry name" value="MFS_trans_sf"/>
</dbReference>
<dbReference type="InterPro" id="IPR009014">
    <property type="entry name" value="Transketo_C/PFOR_II"/>
</dbReference>
<feature type="compositionally biased region" description="Low complexity" evidence="5">
    <location>
        <begin position="502"/>
        <end position="511"/>
    </location>
</feature>
<keyword evidence="9" id="KW-1185">Reference proteome</keyword>
<evidence type="ECO:0000313" key="9">
    <source>
        <dbReference type="Proteomes" id="UP000612055"/>
    </source>
</evidence>
<dbReference type="InterPro" id="IPR033248">
    <property type="entry name" value="Transketolase_C"/>
</dbReference>
<dbReference type="FunFam" id="3.40.50.920:FF:000001">
    <property type="entry name" value="Pyruvate dehydrogenase E1 beta subunit"/>
    <property type="match status" value="1"/>
</dbReference>
<dbReference type="GO" id="GO:0007584">
    <property type="term" value="P:response to nutrient"/>
    <property type="evidence" value="ECO:0007669"/>
    <property type="project" value="TreeGrafter"/>
</dbReference>
<evidence type="ECO:0000256" key="2">
    <source>
        <dbReference type="ARBA" id="ARBA00012277"/>
    </source>
</evidence>
<proteinExistence type="predicted"/>
<dbReference type="GO" id="GO:0003863">
    <property type="term" value="F:branched-chain 2-oxo acid dehydrogenase activity"/>
    <property type="evidence" value="ECO:0007669"/>
    <property type="project" value="UniProtKB-EC"/>
</dbReference>
<keyword evidence="3" id="KW-0560">Oxidoreductase</keyword>
<accession>A0A836BRR6</accession>
<dbReference type="Gene3D" id="3.40.50.920">
    <property type="match status" value="1"/>
</dbReference>
<feature type="compositionally biased region" description="Pro residues" evidence="5">
    <location>
        <begin position="471"/>
        <end position="489"/>
    </location>
</feature>
<dbReference type="InterPro" id="IPR029061">
    <property type="entry name" value="THDP-binding"/>
</dbReference>
<evidence type="ECO:0000259" key="7">
    <source>
        <dbReference type="SMART" id="SM00861"/>
    </source>
</evidence>
<dbReference type="Pfam" id="PF02779">
    <property type="entry name" value="Transket_pyr"/>
    <property type="match status" value="1"/>
</dbReference>
<organism evidence="8 9">
    <name type="scientific">Edaphochlamys debaryana</name>
    <dbReference type="NCBI Taxonomy" id="47281"/>
    <lineage>
        <taxon>Eukaryota</taxon>
        <taxon>Viridiplantae</taxon>
        <taxon>Chlorophyta</taxon>
        <taxon>core chlorophytes</taxon>
        <taxon>Chlorophyceae</taxon>
        <taxon>CS clade</taxon>
        <taxon>Chlamydomonadales</taxon>
        <taxon>Chlamydomonadales incertae sedis</taxon>
        <taxon>Edaphochlamys</taxon>
    </lineage>
</organism>
<name>A0A836BRR6_9CHLO</name>
<feature type="transmembrane region" description="Helical" evidence="6">
    <location>
        <begin position="670"/>
        <end position="693"/>
    </location>
</feature>
<dbReference type="PANTHER" id="PTHR42980:SF1">
    <property type="entry name" value="2-OXOISOVALERATE DEHYDROGENASE SUBUNIT BETA, MITOCHONDRIAL"/>
    <property type="match status" value="1"/>
</dbReference>
<dbReference type="Gene3D" id="1.20.1250.20">
    <property type="entry name" value="MFS general substrate transporter like domains"/>
    <property type="match status" value="2"/>
</dbReference>
<feature type="compositionally biased region" description="Acidic residues" evidence="5">
    <location>
        <begin position="805"/>
        <end position="814"/>
    </location>
</feature>
<feature type="domain" description="Transketolase-like pyrimidine-binding" evidence="7">
    <location>
        <begin position="61"/>
        <end position="236"/>
    </location>
</feature>
<dbReference type="InterPro" id="IPR011701">
    <property type="entry name" value="MFS"/>
</dbReference>
<dbReference type="InterPro" id="IPR005475">
    <property type="entry name" value="Transketolase-like_Pyr-bd"/>
</dbReference>
<keyword evidence="6" id="KW-0472">Membrane</keyword>
<dbReference type="GO" id="GO:0022857">
    <property type="term" value="F:transmembrane transporter activity"/>
    <property type="evidence" value="ECO:0007669"/>
    <property type="project" value="InterPro"/>
</dbReference>
<dbReference type="CDD" id="cd07036">
    <property type="entry name" value="TPP_PYR_E1-PDHc-beta_like"/>
    <property type="match status" value="1"/>
</dbReference>
<evidence type="ECO:0000256" key="3">
    <source>
        <dbReference type="ARBA" id="ARBA00023002"/>
    </source>
</evidence>
<dbReference type="OrthoDB" id="878at2759"/>
<evidence type="ECO:0000313" key="8">
    <source>
        <dbReference type="EMBL" id="KAG2486460.1"/>
    </source>
</evidence>
<feature type="transmembrane region" description="Helical" evidence="6">
    <location>
        <begin position="581"/>
        <end position="603"/>
    </location>
</feature>
<dbReference type="Pfam" id="PF07690">
    <property type="entry name" value="MFS_1"/>
    <property type="match status" value="1"/>
</dbReference>
<feature type="transmembrane region" description="Helical" evidence="6">
    <location>
        <begin position="1017"/>
        <end position="1044"/>
    </location>
</feature>